<feature type="chain" id="PRO_5046055254" evidence="1">
    <location>
        <begin position="25"/>
        <end position="383"/>
    </location>
</feature>
<reference evidence="2 3" key="1">
    <citation type="submission" date="2022-12" db="EMBL/GenBank/DDBJ databases">
        <title>Complete genome sequencing of Dickeya lacustris type strain LMG30899.</title>
        <authorList>
            <person name="Dobhal S."/>
            <person name="Arizala D."/>
            <person name="Arif M."/>
        </authorList>
    </citation>
    <scope>NUCLEOTIDE SEQUENCE [LARGE SCALE GENOMIC DNA]</scope>
    <source>
        <strain evidence="2 3">LMG30899</strain>
    </source>
</reference>
<evidence type="ECO:0000313" key="3">
    <source>
        <dbReference type="Proteomes" id="UP001219630"/>
    </source>
</evidence>
<protein>
    <submittedName>
        <fullName evidence="2">Uncharacterized protein</fullName>
    </submittedName>
</protein>
<accession>A0ABY8GA44</accession>
<gene>
    <name evidence="2" type="ORF">O1Q98_05945</name>
</gene>
<proteinExistence type="predicted"/>
<keyword evidence="1" id="KW-0732">Signal</keyword>
<dbReference type="EMBL" id="CP114280">
    <property type="protein sequence ID" value="WFN56801.1"/>
    <property type="molecule type" value="Genomic_DNA"/>
</dbReference>
<keyword evidence="3" id="KW-1185">Reference proteome</keyword>
<dbReference type="RefSeq" id="WP_125260058.1">
    <property type="nucleotide sequence ID" value="NZ_CP114280.1"/>
</dbReference>
<sequence>MNLLTLAARMMVLGSVCLVGVAQANPVVYRGTLGIAPVVVELDIGTNGKAEGRYFSPGAHVMHSLVGDLAQKGTLVLTVIDDEDGTDNEPFVEQQLALQPLGEQGWKGEWRDGHAAPVAAVLTPAAPLAPAAAITLSPFMQSLYALSLYDFLFQQGNELKMVKQGRIGDYQVEWWQDPLTDSSMFQVVSGYPAEQREQLNAQLRADFWQMTQSNRCSTEDVFKVKIGLLSASVVSYIATNLHLCPGSAHPSTDVYARTFRVSDTALLSLADLLWVGEPPIPDEHDITDNYRDDTLPVWLKKQFDRLYPVQMRNNGKVNGVFDGCNYTSADIWTYAPWYLTRNGIVFQPMMPNMMDACNHSGWEVLPWPVVNQHRGRLQDMRLP</sequence>
<dbReference type="Proteomes" id="UP001219630">
    <property type="component" value="Chromosome"/>
</dbReference>
<organism evidence="2 3">
    <name type="scientific">Dickeya lacustris</name>
    <dbReference type="NCBI Taxonomy" id="2259638"/>
    <lineage>
        <taxon>Bacteria</taxon>
        <taxon>Pseudomonadati</taxon>
        <taxon>Pseudomonadota</taxon>
        <taxon>Gammaproteobacteria</taxon>
        <taxon>Enterobacterales</taxon>
        <taxon>Pectobacteriaceae</taxon>
        <taxon>Dickeya</taxon>
    </lineage>
</organism>
<evidence type="ECO:0000256" key="1">
    <source>
        <dbReference type="SAM" id="SignalP"/>
    </source>
</evidence>
<feature type="signal peptide" evidence="1">
    <location>
        <begin position="1"/>
        <end position="24"/>
    </location>
</feature>
<name>A0ABY8GA44_9GAMM</name>
<evidence type="ECO:0000313" key="2">
    <source>
        <dbReference type="EMBL" id="WFN56801.1"/>
    </source>
</evidence>